<organism evidence="3 4">
    <name type="scientific">Marasmius crinis-equi</name>
    <dbReference type="NCBI Taxonomy" id="585013"/>
    <lineage>
        <taxon>Eukaryota</taxon>
        <taxon>Fungi</taxon>
        <taxon>Dikarya</taxon>
        <taxon>Basidiomycota</taxon>
        <taxon>Agaricomycotina</taxon>
        <taxon>Agaricomycetes</taxon>
        <taxon>Agaricomycetidae</taxon>
        <taxon>Agaricales</taxon>
        <taxon>Marasmiineae</taxon>
        <taxon>Marasmiaceae</taxon>
        <taxon>Marasmius</taxon>
    </lineage>
</organism>
<name>A0ABR3EKY6_9AGAR</name>
<evidence type="ECO:0000313" key="4">
    <source>
        <dbReference type="Proteomes" id="UP001465976"/>
    </source>
</evidence>
<proteinExistence type="predicted"/>
<keyword evidence="1" id="KW-0175">Coiled coil</keyword>
<dbReference type="EMBL" id="JBAHYK010003419">
    <property type="protein sequence ID" value="KAL0563523.1"/>
    <property type="molecule type" value="Genomic_DNA"/>
</dbReference>
<accession>A0ABR3EKY6</accession>
<evidence type="ECO:0000256" key="2">
    <source>
        <dbReference type="SAM" id="MobiDB-lite"/>
    </source>
</evidence>
<feature type="coiled-coil region" evidence="1">
    <location>
        <begin position="78"/>
        <end position="105"/>
    </location>
</feature>
<keyword evidence="4" id="KW-1185">Reference proteome</keyword>
<feature type="region of interest" description="Disordered" evidence="2">
    <location>
        <begin position="43"/>
        <end position="74"/>
    </location>
</feature>
<feature type="coiled-coil region" evidence="1">
    <location>
        <begin position="159"/>
        <end position="186"/>
    </location>
</feature>
<gene>
    <name evidence="3" type="ORF">V5O48_018543</name>
</gene>
<sequence>MDDNSQTDSTGSQRPLYLFGCKIVAEEVGDWLSYALDLEMPTEDACSRQAMGPPSDHRQEAPDGGDSSLDEKDAPEVLESLERERDLIEEEIKELVLERGRLRQTIAWEKRNVFEPDLAAYRKELESVRKHREQHTDCRCSFFLLNEYEDSWKSSQNHLRNARTRTEDLTERITTLDAKSRELEQKIDDLC</sequence>
<evidence type="ECO:0000256" key="1">
    <source>
        <dbReference type="SAM" id="Coils"/>
    </source>
</evidence>
<evidence type="ECO:0000313" key="3">
    <source>
        <dbReference type="EMBL" id="KAL0563523.1"/>
    </source>
</evidence>
<dbReference type="Proteomes" id="UP001465976">
    <property type="component" value="Unassembled WGS sequence"/>
</dbReference>
<comment type="caution">
    <text evidence="3">The sequence shown here is derived from an EMBL/GenBank/DDBJ whole genome shotgun (WGS) entry which is preliminary data.</text>
</comment>
<reference evidence="3 4" key="1">
    <citation type="submission" date="2024-02" db="EMBL/GenBank/DDBJ databases">
        <title>A draft genome for the cacao thread blight pathogen Marasmius crinis-equi.</title>
        <authorList>
            <person name="Cohen S.P."/>
            <person name="Baruah I.K."/>
            <person name="Amoako-Attah I."/>
            <person name="Bukari Y."/>
            <person name="Meinhardt L.W."/>
            <person name="Bailey B.A."/>
        </authorList>
    </citation>
    <scope>NUCLEOTIDE SEQUENCE [LARGE SCALE GENOMIC DNA]</scope>
    <source>
        <strain evidence="3 4">GH-76</strain>
    </source>
</reference>
<protein>
    <submittedName>
        <fullName evidence="3">Uncharacterized protein</fullName>
    </submittedName>
</protein>